<dbReference type="Gene3D" id="1.10.357.140">
    <property type="entry name" value="UbiA prenyltransferase"/>
    <property type="match status" value="1"/>
</dbReference>
<feature type="transmembrane region" description="Helical" evidence="12">
    <location>
        <begin position="57"/>
        <end position="78"/>
    </location>
</feature>
<evidence type="ECO:0000256" key="3">
    <source>
        <dbReference type="ARBA" id="ARBA00005985"/>
    </source>
</evidence>
<accession>A0A928V8C2</accession>
<keyword evidence="8 12" id="KW-0812">Transmembrane</keyword>
<keyword evidence="9 12" id="KW-0460">Magnesium</keyword>
<evidence type="ECO:0000256" key="8">
    <source>
        <dbReference type="ARBA" id="ARBA00022692"/>
    </source>
</evidence>
<dbReference type="InterPro" id="IPR030470">
    <property type="entry name" value="UbiA_prenylTrfase_CS"/>
</dbReference>
<dbReference type="InterPro" id="IPR044878">
    <property type="entry name" value="UbiA_sf"/>
</dbReference>
<sequence length="298" mass="33376">MAPLQKTPATAAIWRVKAAQYIRLTRLNRPIGSLLLLWPTLWALWLAAGGFPRWDLLVIFTLGVFVMRSAGCVINDFADRRIDGQVKRTRERPLATGEVSSREAIGLFVALCLVAFMLVLFTDSFTVQLSVGGLALAFTYPFMKRYTHLPQVVLGAAFAWAVPMAFAAQRGNLGEDVWLLYLAVILWTVVYDTFYAMVDRDDDIKIGVKSTAVLFGDQDRLITGVLQLMTLYTLVLVGGRFELGGVYYCGLVLVAGCFIWQQILIRFREREACFKAFLHNNYVGMIIFAAIAIDLLLQ</sequence>
<evidence type="ECO:0000313" key="14">
    <source>
        <dbReference type="EMBL" id="MBE8718985.1"/>
    </source>
</evidence>
<feature type="transmembrane region" description="Helical" evidence="12">
    <location>
        <begin position="277"/>
        <end position="297"/>
    </location>
</feature>
<feature type="transmembrane region" description="Helical" evidence="12">
    <location>
        <begin position="31"/>
        <end position="51"/>
    </location>
</feature>
<evidence type="ECO:0000256" key="12">
    <source>
        <dbReference type="HAMAP-Rule" id="MF_01635"/>
    </source>
</evidence>
<comment type="cofactor">
    <cofactor evidence="1 12">
        <name>Mg(2+)</name>
        <dbReference type="ChEBI" id="CHEBI:18420"/>
    </cofactor>
</comment>
<dbReference type="EMBL" id="PRDL01000001">
    <property type="protein sequence ID" value="MBE8718985.1"/>
    <property type="molecule type" value="Genomic_DNA"/>
</dbReference>
<dbReference type="Proteomes" id="UP000652567">
    <property type="component" value="Unassembled WGS sequence"/>
</dbReference>
<proteinExistence type="inferred from homology"/>
<comment type="caution">
    <text evidence="14">The sequence shown here is derived from an EMBL/GenBank/DDBJ whole genome shotgun (WGS) entry which is preliminary data.</text>
</comment>
<dbReference type="PANTHER" id="PTHR11048:SF28">
    <property type="entry name" value="4-HYDROXYBENZOATE POLYPRENYLTRANSFERASE, MITOCHONDRIAL"/>
    <property type="match status" value="1"/>
</dbReference>
<feature type="transmembrane region" description="Helical" evidence="12">
    <location>
        <begin position="219"/>
        <end position="239"/>
    </location>
</feature>
<feature type="transmembrane region" description="Helical" evidence="12">
    <location>
        <begin position="99"/>
        <end position="119"/>
    </location>
</feature>
<evidence type="ECO:0000256" key="4">
    <source>
        <dbReference type="ARBA" id="ARBA00022475"/>
    </source>
</evidence>
<feature type="transmembrane region" description="Helical" evidence="12">
    <location>
        <begin position="149"/>
        <end position="166"/>
    </location>
</feature>
<dbReference type="CDD" id="cd13959">
    <property type="entry name" value="PT_UbiA_COQ2"/>
    <property type="match status" value="1"/>
</dbReference>
<evidence type="ECO:0000256" key="11">
    <source>
        <dbReference type="ARBA" id="ARBA00023136"/>
    </source>
</evidence>
<dbReference type="GO" id="GO:0005886">
    <property type="term" value="C:plasma membrane"/>
    <property type="evidence" value="ECO:0007669"/>
    <property type="project" value="UniProtKB-SubCell"/>
</dbReference>
<evidence type="ECO:0000256" key="1">
    <source>
        <dbReference type="ARBA" id="ARBA00001946"/>
    </source>
</evidence>
<dbReference type="RefSeq" id="WP_193911995.1">
    <property type="nucleotide sequence ID" value="NZ_PRDL01000001.1"/>
</dbReference>
<dbReference type="InterPro" id="IPR000537">
    <property type="entry name" value="UbiA_prenyltransferase"/>
</dbReference>
<dbReference type="HAMAP" id="MF_01635">
    <property type="entry name" value="UbiA"/>
    <property type="match status" value="1"/>
</dbReference>
<keyword evidence="4 12" id="KW-1003">Cell membrane</keyword>
<dbReference type="PROSITE" id="PS00943">
    <property type="entry name" value="UBIA"/>
    <property type="match status" value="1"/>
</dbReference>
<dbReference type="Gene3D" id="1.20.120.1780">
    <property type="entry name" value="UbiA prenyltransferase"/>
    <property type="match status" value="1"/>
</dbReference>
<dbReference type="AlphaFoldDB" id="A0A928V8C2"/>
<comment type="similarity">
    <text evidence="3 12">Belongs to the UbiA prenyltransferase family.</text>
</comment>
<feature type="transmembrane region" description="Helical" evidence="12">
    <location>
        <begin position="178"/>
        <end position="198"/>
    </location>
</feature>
<dbReference type="FunFam" id="1.10.357.140:FF:000002">
    <property type="entry name" value="4-hydroxybenzoate octaprenyltransferase"/>
    <property type="match status" value="1"/>
</dbReference>
<keyword evidence="7 12" id="KW-0831">Ubiquinone biosynthesis</keyword>
<protein>
    <recommendedName>
        <fullName evidence="12 13">4-hydroxybenzoate octaprenyltransferase</fullName>
        <ecNumber evidence="12 13">2.5.1.39</ecNumber>
    </recommendedName>
    <alternativeName>
        <fullName evidence="12">4-HB polyprenyltransferase</fullName>
    </alternativeName>
</protein>
<dbReference type="InterPro" id="IPR039653">
    <property type="entry name" value="Prenyltransferase"/>
</dbReference>
<dbReference type="Pfam" id="PF01040">
    <property type="entry name" value="UbiA"/>
    <property type="match status" value="1"/>
</dbReference>
<name>A0A928V8C2_9GAMM</name>
<evidence type="ECO:0000256" key="13">
    <source>
        <dbReference type="NCBIfam" id="TIGR01474"/>
    </source>
</evidence>
<feature type="transmembrane region" description="Helical" evidence="12">
    <location>
        <begin position="125"/>
        <end position="142"/>
    </location>
</feature>
<dbReference type="GO" id="GO:0006744">
    <property type="term" value="P:ubiquinone biosynthetic process"/>
    <property type="evidence" value="ECO:0007669"/>
    <property type="project" value="UniProtKB-UniRule"/>
</dbReference>
<dbReference type="PANTHER" id="PTHR11048">
    <property type="entry name" value="PRENYLTRANSFERASES"/>
    <property type="match status" value="1"/>
</dbReference>
<evidence type="ECO:0000256" key="9">
    <source>
        <dbReference type="ARBA" id="ARBA00022842"/>
    </source>
</evidence>
<evidence type="ECO:0000256" key="10">
    <source>
        <dbReference type="ARBA" id="ARBA00022989"/>
    </source>
</evidence>
<comment type="catalytic activity">
    <reaction evidence="12">
        <text>all-trans-octaprenyl diphosphate + 4-hydroxybenzoate = 4-hydroxy-3-(all-trans-octaprenyl)benzoate + diphosphate</text>
        <dbReference type="Rhea" id="RHEA:27782"/>
        <dbReference type="ChEBI" id="CHEBI:1617"/>
        <dbReference type="ChEBI" id="CHEBI:17879"/>
        <dbReference type="ChEBI" id="CHEBI:33019"/>
        <dbReference type="ChEBI" id="CHEBI:57711"/>
        <dbReference type="EC" id="2.5.1.39"/>
    </reaction>
</comment>
<keyword evidence="15" id="KW-1185">Reference proteome</keyword>
<comment type="function">
    <text evidence="12">Catalyzes the prenylation of para-hydroxybenzoate (PHB) with an all-trans polyprenyl group. Mediates the second step in the final reaction sequence of ubiquinone-8 (UQ-8) biosynthesis, which is the condensation of the polyisoprenoid side chain with PHB, generating the first membrane-bound Q intermediate 3-octaprenyl-4-hydroxybenzoate.</text>
</comment>
<evidence type="ECO:0000256" key="5">
    <source>
        <dbReference type="ARBA" id="ARBA00022519"/>
    </source>
</evidence>
<dbReference type="FunFam" id="1.20.120.1780:FF:000001">
    <property type="entry name" value="4-hydroxybenzoate octaprenyltransferase"/>
    <property type="match status" value="1"/>
</dbReference>
<feature type="transmembrane region" description="Helical" evidence="12">
    <location>
        <begin position="245"/>
        <end position="265"/>
    </location>
</feature>
<keyword evidence="6 12" id="KW-0808">Transferase</keyword>
<keyword evidence="5 12" id="KW-0997">Cell inner membrane</keyword>
<dbReference type="InterPro" id="IPR006370">
    <property type="entry name" value="HB_polyprenyltransferase-like"/>
</dbReference>
<comment type="subcellular location">
    <subcellularLocation>
        <location evidence="12">Cell inner membrane</location>
        <topology evidence="12">Multi-pass membrane protein</topology>
    </subcellularLocation>
    <subcellularLocation>
        <location evidence="2">Membrane</location>
        <topology evidence="2">Multi-pass membrane protein</topology>
    </subcellularLocation>
</comment>
<gene>
    <name evidence="12" type="primary">ubiA</name>
    <name evidence="14" type="ORF">C4F51_17555</name>
</gene>
<reference evidence="14" key="1">
    <citation type="submission" date="2018-07" db="EMBL/GenBank/DDBJ databases">
        <title>Genome assembly of strain Ka43.</title>
        <authorList>
            <person name="Kukolya J."/>
            <person name="Nagy I."/>
            <person name="Horvath B."/>
            <person name="Toth A."/>
        </authorList>
    </citation>
    <scope>NUCLEOTIDE SEQUENCE</scope>
    <source>
        <strain evidence="14">KB43</strain>
    </source>
</reference>
<dbReference type="EC" id="2.5.1.39" evidence="12 13"/>
<comment type="pathway">
    <text evidence="12">Cofactor biosynthesis; ubiquinone biosynthesis.</text>
</comment>
<evidence type="ECO:0000256" key="2">
    <source>
        <dbReference type="ARBA" id="ARBA00004141"/>
    </source>
</evidence>
<evidence type="ECO:0000256" key="6">
    <source>
        <dbReference type="ARBA" id="ARBA00022679"/>
    </source>
</evidence>
<keyword evidence="11 12" id="KW-0472">Membrane</keyword>
<dbReference type="GO" id="GO:0008412">
    <property type="term" value="F:4-hydroxybenzoate polyprenyltransferase activity"/>
    <property type="evidence" value="ECO:0007669"/>
    <property type="project" value="UniProtKB-UniRule"/>
</dbReference>
<keyword evidence="10 12" id="KW-1133">Transmembrane helix</keyword>
<dbReference type="NCBIfam" id="TIGR01474">
    <property type="entry name" value="ubiA_proteo"/>
    <property type="match status" value="1"/>
</dbReference>
<evidence type="ECO:0000256" key="7">
    <source>
        <dbReference type="ARBA" id="ARBA00022688"/>
    </source>
</evidence>
<evidence type="ECO:0000313" key="15">
    <source>
        <dbReference type="Proteomes" id="UP000652567"/>
    </source>
</evidence>
<organism evidence="14 15">
    <name type="scientific">Cellvibrio polysaccharolyticus</name>
    <dbReference type="NCBI Taxonomy" id="2082724"/>
    <lineage>
        <taxon>Bacteria</taxon>
        <taxon>Pseudomonadati</taxon>
        <taxon>Pseudomonadota</taxon>
        <taxon>Gammaproteobacteria</taxon>
        <taxon>Cellvibrionales</taxon>
        <taxon>Cellvibrionaceae</taxon>
        <taxon>Cellvibrio</taxon>
    </lineage>
</organism>